<evidence type="ECO:0000313" key="5">
    <source>
        <dbReference type="EMBL" id="MFC3609168.1"/>
    </source>
</evidence>
<evidence type="ECO:0000256" key="2">
    <source>
        <dbReference type="ARBA" id="ARBA00011915"/>
    </source>
</evidence>
<reference evidence="6" key="1">
    <citation type="journal article" date="2019" name="Int. J. Syst. Evol. Microbiol.">
        <title>The Global Catalogue of Microorganisms (GCM) 10K type strain sequencing project: providing services to taxonomists for standard genome sequencing and annotation.</title>
        <authorList>
            <consortium name="The Broad Institute Genomics Platform"/>
            <consortium name="The Broad Institute Genome Sequencing Center for Infectious Disease"/>
            <person name="Wu L."/>
            <person name="Ma J."/>
        </authorList>
    </citation>
    <scope>NUCLEOTIDE SEQUENCE [LARGE SCALE GENOMIC DNA]</scope>
    <source>
        <strain evidence="6">KCTC 42447</strain>
    </source>
</reference>
<dbReference type="EMBL" id="JBHRXZ010000024">
    <property type="protein sequence ID" value="MFC3609168.1"/>
    <property type="molecule type" value="Genomic_DNA"/>
</dbReference>
<dbReference type="Gene3D" id="3.90.226.10">
    <property type="entry name" value="2-enoyl-CoA Hydratase, Chain A, domain 1"/>
    <property type="match status" value="1"/>
</dbReference>
<dbReference type="RefSeq" id="WP_386366474.1">
    <property type="nucleotide sequence ID" value="NZ_JBHRXZ010000024.1"/>
</dbReference>
<dbReference type="Pfam" id="PF16113">
    <property type="entry name" value="ECH_2"/>
    <property type="match status" value="1"/>
</dbReference>
<evidence type="ECO:0000256" key="1">
    <source>
        <dbReference type="ARBA" id="ARBA00001709"/>
    </source>
</evidence>
<accession>A0ABV7T9I7</accession>
<keyword evidence="6" id="KW-1185">Reference proteome</keyword>
<evidence type="ECO:0000313" key="6">
    <source>
        <dbReference type="Proteomes" id="UP001595630"/>
    </source>
</evidence>
<evidence type="ECO:0000259" key="4">
    <source>
        <dbReference type="Pfam" id="PF16113"/>
    </source>
</evidence>
<dbReference type="PANTHER" id="PTHR43176:SF3">
    <property type="entry name" value="3-HYDROXYISOBUTYRYL-COA HYDROLASE, MITOCHONDRIAL"/>
    <property type="match status" value="1"/>
</dbReference>
<dbReference type="InterPro" id="IPR032259">
    <property type="entry name" value="HIBYL-CoA-H"/>
</dbReference>
<dbReference type="EC" id="3.1.2.4" evidence="2"/>
<protein>
    <recommendedName>
        <fullName evidence="2">3-hydroxyisobutyryl-CoA hydrolase</fullName>
        <ecNumber evidence="2">3.1.2.4</ecNumber>
    </recommendedName>
</protein>
<organism evidence="5 6">
    <name type="scientific">Stutzerimonas tarimensis</name>
    <dbReference type="NCBI Taxonomy" id="1507735"/>
    <lineage>
        <taxon>Bacteria</taxon>
        <taxon>Pseudomonadati</taxon>
        <taxon>Pseudomonadota</taxon>
        <taxon>Gammaproteobacteria</taxon>
        <taxon>Pseudomonadales</taxon>
        <taxon>Pseudomonadaceae</taxon>
        <taxon>Stutzerimonas</taxon>
    </lineage>
</organism>
<dbReference type="GO" id="GO:0016787">
    <property type="term" value="F:hydrolase activity"/>
    <property type="evidence" value="ECO:0007669"/>
    <property type="project" value="UniProtKB-KW"/>
</dbReference>
<dbReference type="NCBIfam" id="NF004127">
    <property type="entry name" value="PRK05617.1"/>
    <property type="match status" value="1"/>
</dbReference>
<comment type="catalytic activity">
    <reaction evidence="1">
        <text>3-hydroxy-2-methylpropanoyl-CoA + H2O = 3-hydroxy-2-methylpropanoate + CoA + H(+)</text>
        <dbReference type="Rhea" id="RHEA:20888"/>
        <dbReference type="ChEBI" id="CHEBI:11805"/>
        <dbReference type="ChEBI" id="CHEBI:15377"/>
        <dbReference type="ChEBI" id="CHEBI:15378"/>
        <dbReference type="ChEBI" id="CHEBI:57287"/>
        <dbReference type="ChEBI" id="CHEBI:57340"/>
        <dbReference type="EC" id="3.1.2.4"/>
    </reaction>
</comment>
<dbReference type="SUPFAM" id="SSF52096">
    <property type="entry name" value="ClpP/crotonase"/>
    <property type="match status" value="1"/>
</dbReference>
<dbReference type="Proteomes" id="UP001595630">
    <property type="component" value="Unassembled WGS sequence"/>
</dbReference>
<dbReference type="InterPro" id="IPR045004">
    <property type="entry name" value="ECH_dom"/>
</dbReference>
<sequence>MNVIFEERLGHHGARLGIATLDSEKTLNALNLPMAEMLSQRFEQWAQDPSITCVMLRGNGTKAFCAGGEVRSLSEACRSHPGEVPTLAAHFFEREYRLVHQLRHFPKPLLTWGHGYVLGGGMGLLQSGSIRVVTPSSRLAMPEISIGLYPDVGATWFLSRLPGKLGLFLGLTATQVNARDALDLSLADRLLRDDQQPELIEGLLQLNWSQQPELQLNSLLRMLEESARAQAPEPQMLPRRARIDELLDVADLPGAWHALVALRDDPDALLARAAQNLASGSPLTAHLIWEQLQRGRYLSLTEALMLEYSLSINCCRHPEFAEGVRARLIDRDNQPAWHWPDVDSVPGAVVQAHFEPAWAGPHPMADLSAQLR</sequence>
<comment type="caution">
    <text evidence="5">The sequence shown here is derived from an EMBL/GenBank/DDBJ whole genome shotgun (WGS) entry which is preliminary data.</text>
</comment>
<dbReference type="InterPro" id="IPR029045">
    <property type="entry name" value="ClpP/crotonase-like_dom_sf"/>
</dbReference>
<feature type="domain" description="Enoyl-CoA hydratase/isomerase" evidence="4">
    <location>
        <begin position="17"/>
        <end position="354"/>
    </location>
</feature>
<name>A0ABV7T9I7_9GAMM</name>
<gene>
    <name evidence="5" type="ORF">ACFOMF_15405</name>
</gene>
<dbReference type="PANTHER" id="PTHR43176">
    <property type="entry name" value="3-HYDROXYISOBUTYRYL-COA HYDROLASE-RELATED"/>
    <property type="match status" value="1"/>
</dbReference>
<keyword evidence="3 5" id="KW-0378">Hydrolase</keyword>
<evidence type="ECO:0000256" key="3">
    <source>
        <dbReference type="ARBA" id="ARBA00022801"/>
    </source>
</evidence>
<proteinExistence type="predicted"/>
<dbReference type="CDD" id="cd06558">
    <property type="entry name" value="crotonase-like"/>
    <property type="match status" value="1"/>
</dbReference>